<reference evidence="2" key="2">
    <citation type="submission" date="2020-09" db="EMBL/GenBank/DDBJ databases">
        <authorList>
            <person name="Sun Q."/>
            <person name="Ohkuma M."/>
        </authorList>
    </citation>
    <scope>NUCLEOTIDE SEQUENCE</scope>
    <source>
        <strain evidence="2">JCM 4403</strain>
    </source>
</reference>
<dbReference type="AlphaFoldDB" id="A0A918ESW1"/>
<reference evidence="2" key="1">
    <citation type="journal article" date="2014" name="Int. J. Syst. Evol. Microbiol.">
        <title>Complete genome sequence of Corynebacterium casei LMG S-19264T (=DSM 44701T), isolated from a smear-ripened cheese.</title>
        <authorList>
            <consortium name="US DOE Joint Genome Institute (JGI-PGF)"/>
            <person name="Walter F."/>
            <person name="Albersmeier A."/>
            <person name="Kalinowski J."/>
            <person name="Ruckert C."/>
        </authorList>
    </citation>
    <scope>NUCLEOTIDE SEQUENCE</scope>
    <source>
        <strain evidence="2">JCM 4403</strain>
    </source>
</reference>
<dbReference type="EMBL" id="BMTU01000001">
    <property type="protein sequence ID" value="GGQ63044.1"/>
    <property type="molecule type" value="Genomic_DNA"/>
</dbReference>
<dbReference type="RefSeq" id="WP_189555694.1">
    <property type="nucleotide sequence ID" value="NZ_BMTE01000001.1"/>
</dbReference>
<evidence type="ECO:0000256" key="1">
    <source>
        <dbReference type="SAM" id="MobiDB-lite"/>
    </source>
</evidence>
<feature type="region of interest" description="Disordered" evidence="1">
    <location>
        <begin position="1"/>
        <end position="51"/>
    </location>
</feature>
<gene>
    <name evidence="2" type="ORF">GCM10010280_06620</name>
</gene>
<comment type="caution">
    <text evidence="2">The sequence shown here is derived from an EMBL/GenBank/DDBJ whole genome shotgun (WGS) entry which is preliminary data.</text>
</comment>
<sequence length="51" mass="5574">MSEHTPSQAEGDRDEDEWTTPDVPHTTPSQAEGERDPADATDPSHDNAERG</sequence>
<protein>
    <submittedName>
        <fullName evidence="2">Uncharacterized protein</fullName>
    </submittedName>
</protein>
<proteinExistence type="predicted"/>
<organism evidence="2 3">
    <name type="scientific">Streptomyces pilosus</name>
    <dbReference type="NCBI Taxonomy" id="28893"/>
    <lineage>
        <taxon>Bacteria</taxon>
        <taxon>Bacillati</taxon>
        <taxon>Actinomycetota</taxon>
        <taxon>Actinomycetes</taxon>
        <taxon>Kitasatosporales</taxon>
        <taxon>Streptomycetaceae</taxon>
        <taxon>Streptomyces</taxon>
    </lineage>
</organism>
<keyword evidence="3" id="KW-1185">Reference proteome</keyword>
<feature type="compositionally biased region" description="Basic and acidic residues" evidence="1">
    <location>
        <begin position="32"/>
        <end position="51"/>
    </location>
</feature>
<name>A0A918ESW1_9ACTN</name>
<dbReference type="Proteomes" id="UP000656732">
    <property type="component" value="Unassembled WGS sequence"/>
</dbReference>
<accession>A0A918ESW1</accession>
<evidence type="ECO:0000313" key="3">
    <source>
        <dbReference type="Proteomes" id="UP000656732"/>
    </source>
</evidence>
<evidence type="ECO:0000313" key="2">
    <source>
        <dbReference type="EMBL" id="GGQ63044.1"/>
    </source>
</evidence>